<dbReference type="PANTHER" id="PTHR31683:SF113">
    <property type="entry name" value="PECTATE LYASE"/>
    <property type="match status" value="1"/>
</dbReference>
<keyword evidence="11" id="KW-1185">Reference proteome</keyword>
<dbReference type="InterPro" id="IPR011050">
    <property type="entry name" value="Pectin_lyase_fold/virulence"/>
</dbReference>
<keyword evidence="4 8" id="KW-0479">Metal-binding</keyword>
<evidence type="ECO:0000256" key="6">
    <source>
        <dbReference type="ARBA" id="ARBA00022837"/>
    </source>
</evidence>
<dbReference type="SUPFAM" id="SSF51126">
    <property type="entry name" value="Pectin lyase-like"/>
    <property type="match status" value="1"/>
</dbReference>
<accession>A0ABP0VQ04</accession>
<keyword evidence="7 8" id="KW-0456">Lyase</keyword>
<dbReference type="EC" id="4.2.2.2" evidence="3 8"/>
<evidence type="ECO:0000256" key="4">
    <source>
        <dbReference type="ARBA" id="ARBA00022723"/>
    </source>
</evidence>
<evidence type="ECO:0000313" key="11">
    <source>
        <dbReference type="Proteomes" id="UP001497444"/>
    </source>
</evidence>
<evidence type="ECO:0000256" key="3">
    <source>
        <dbReference type="ARBA" id="ARBA00012272"/>
    </source>
</evidence>
<evidence type="ECO:0000256" key="5">
    <source>
        <dbReference type="ARBA" id="ARBA00022729"/>
    </source>
</evidence>
<sequence length="202" mass="21474">MAGFEHQHLKEMKTGLCELHIQGSSSSAAPCEETSETMTIMGGGGGFCGGPYPDVDKSLRALAGAAEGFGHAAVGGLNGKLYYVTSLEGTLREGCNSKDPLWIVFKVSGTIPLIQGILVSSNKTIDGRGQHVKITGKSLQLFKCENVIICNLEFEGGTGPDVDGIQLKRGTSHVWIDRCTFSNYADGLIDITLQSSYVTVSR</sequence>
<feature type="domain" description="Pectate lyase" evidence="9">
    <location>
        <begin position="117"/>
        <end position="201"/>
    </location>
</feature>
<dbReference type="InterPro" id="IPR002022">
    <property type="entry name" value="Pec_lyase"/>
</dbReference>
<reference evidence="10 11" key="1">
    <citation type="submission" date="2024-02" db="EMBL/GenBank/DDBJ databases">
        <authorList>
            <consortium name="ELIXIR-Norway"/>
            <consortium name="Elixir Norway"/>
        </authorList>
    </citation>
    <scope>NUCLEOTIDE SEQUENCE [LARGE SCALE GENOMIC DNA]</scope>
</reference>
<evidence type="ECO:0000256" key="7">
    <source>
        <dbReference type="ARBA" id="ARBA00023239"/>
    </source>
</evidence>
<dbReference type="Gene3D" id="2.160.20.10">
    <property type="entry name" value="Single-stranded right-handed beta-helix, Pectin lyase-like"/>
    <property type="match status" value="1"/>
</dbReference>
<organism evidence="10 11">
    <name type="scientific">Sphagnum jensenii</name>
    <dbReference type="NCBI Taxonomy" id="128206"/>
    <lineage>
        <taxon>Eukaryota</taxon>
        <taxon>Viridiplantae</taxon>
        <taxon>Streptophyta</taxon>
        <taxon>Embryophyta</taxon>
        <taxon>Bryophyta</taxon>
        <taxon>Sphagnophytina</taxon>
        <taxon>Sphagnopsida</taxon>
        <taxon>Sphagnales</taxon>
        <taxon>Sphagnaceae</taxon>
        <taxon>Sphagnum</taxon>
    </lineage>
</organism>
<name>A0ABP0VQ04_9BRYO</name>
<dbReference type="InterPro" id="IPR018082">
    <property type="entry name" value="AmbAllergen"/>
</dbReference>
<comment type="similarity">
    <text evidence="8">Belongs to the polysaccharide lyase 1 family.</text>
</comment>
<dbReference type="InterPro" id="IPR012334">
    <property type="entry name" value="Pectin_lyas_fold"/>
</dbReference>
<dbReference type="InterPro" id="IPR045032">
    <property type="entry name" value="PEL"/>
</dbReference>
<dbReference type="Pfam" id="PF00544">
    <property type="entry name" value="Pectate_lyase_4"/>
    <property type="match status" value="1"/>
</dbReference>
<protein>
    <recommendedName>
        <fullName evidence="3 8">Pectate lyase</fullName>
        <ecNumber evidence="3 8">4.2.2.2</ecNumber>
    </recommendedName>
</protein>
<keyword evidence="6 8" id="KW-0106">Calcium</keyword>
<dbReference type="PANTHER" id="PTHR31683">
    <property type="entry name" value="PECTATE LYASE 18-RELATED"/>
    <property type="match status" value="1"/>
</dbReference>
<dbReference type="PRINTS" id="PR00807">
    <property type="entry name" value="AMBALLERGEN"/>
</dbReference>
<comment type="pathway">
    <text evidence="2 8">Glycan metabolism; pectin degradation; 2-dehydro-3-deoxy-D-gluconate from pectin: step 2/5.</text>
</comment>
<keyword evidence="5" id="KW-0732">Signal</keyword>
<comment type="catalytic activity">
    <reaction evidence="1 8">
        <text>Eliminative cleavage of (1-&gt;4)-alpha-D-galacturonan to give oligosaccharides with 4-deoxy-alpha-D-galact-4-enuronosyl groups at their non-reducing ends.</text>
        <dbReference type="EC" id="4.2.2.2"/>
    </reaction>
</comment>
<evidence type="ECO:0000256" key="2">
    <source>
        <dbReference type="ARBA" id="ARBA00005220"/>
    </source>
</evidence>
<dbReference type="Proteomes" id="UP001497444">
    <property type="component" value="Chromosome 1"/>
</dbReference>
<evidence type="ECO:0000256" key="1">
    <source>
        <dbReference type="ARBA" id="ARBA00000695"/>
    </source>
</evidence>
<evidence type="ECO:0000259" key="9">
    <source>
        <dbReference type="Pfam" id="PF00544"/>
    </source>
</evidence>
<evidence type="ECO:0000256" key="8">
    <source>
        <dbReference type="RuleBase" id="RU361123"/>
    </source>
</evidence>
<proteinExistence type="inferred from homology"/>
<comment type="cofactor">
    <cofactor evidence="8">
        <name>Ca(2+)</name>
        <dbReference type="ChEBI" id="CHEBI:29108"/>
    </cofactor>
    <text evidence="8">Binds 1 Ca(2+) ion. Required for its activity.</text>
</comment>
<dbReference type="EMBL" id="OZ020096">
    <property type="protein sequence ID" value="CAK9256523.1"/>
    <property type="molecule type" value="Genomic_DNA"/>
</dbReference>
<evidence type="ECO:0000313" key="10">
    <source>
        <dbReference type="EMBL" id="CAK9256523.1"/>
    </source>
</evidence>
<gene>
    <name evidence="10" type="ORF">CSSPJE1EN1_LOCUS2001</name>
</gene>